<organism evidence="4 5">
    <name type="scientific">Halovibrio salipaludis</name>
    <dbReference type="NCBI Taxonomy" id="2032626"/>
    <lineage>
        <taxon>Bacteria</taxon>
        <taxon>Pseudomonadati</taxon>
        <taxon>Pseudomonadota</taxon>
        <taxon>Gammaproteobacteria</taxon>
        <taxon>Oceanospirillales</taxon>
        <taxon>Halomonadaceae</taxon>
        <taxon>Halovibrio</taxon>
    </lineage>
</organism>
<protein>
    <submittedName>
        <fullName evidence="4">Class II aldolase</fullName>
    </submittedName>
</protein>
<name>A0A2A2F2K2_9GAMM</name>
<evidence type="ECO:0000256" key="2">
    <source>
        <dbReference type="ARBA" id="ARBA00023239"/>
    </source>
</evidence>
<reference evidence="4 5" key="1">
    <citation type="submission" date="2017-08" db="EMBL/GenBank/DDBJ databases">
        <title>Halovibrio sewagensis sp. nov., isolated from wastewater of high salinity.</title>
        <authorList>
            <person name="Dong X."/>
            <person name="Zhang G."/>
        </authorList>
    </citation>
    <scope>NUCLEOTIDE SEQUENCE [LARGE SCALE GENOMIC DNA]</scope>
    <source>
        <strain evidence="4 5">YL5-2</strain>
    </source>
</reference>
<keyword evidence="5" id="KW-1185">Reference proteome</keyword>
<dbReference type="InterPro" id="IPR036409">
    <property type="entry name" value="Aldolase_II/adducin_N_sf"/>
</dbReference>
<evidence type="ECO:0000259" key="3">
    <source>
        <dbReference type="SMART" id="SM01007"/>
    </source>
</evidence>
<dbReference type="GO" id="GO:0016832">
    <property type="term" value="F:aldehyde-lyase activity"/>
    <property type="evidence" value="ECO:0007669"/>
    <property type="project" value="TreeGrafter"/>
</dbReference>
<proteinExistence type="predicted"/>
<keyword evidence="1" id="KW-0479">Metal-binding</keyword>
<sequence length="214" mass="23008">MTLDAQLVDTARAMNATGLNQGRSGNVSARCGDGMLITASGCHFDDITPKHLVETDLDGHWRGPLKPSSEASFHAAIYRQRPDAGAVIHVHSPWAMSLACLHRRIPPFHYMVAVAGGTDIPCIPYATFGTEELAQHVAQGLADRDACLMANHGQVALADTPAAALELAQEVEHLARSYGQLLPIGEPVLLDDDRMAEVLGRFSSYRRNAQTTGT</sequence>
<dbReference type="GO" id="GO:0019323">
    <property type="term" value="P:pentose catabolic process"/>
    <property type="evidence" value="ECO:0007669"/>
    <property type="project" value="TreeGrafter"/>
</dbReference>
<dbReference type="SUPFAM" id="SSF53639">
    <property type="entry name" value="AraD/HMP-PK domain-like"/>
    <property type="match status" value="1"/>
</dbReference>
<dbReference type="Pfam" id="PF00596">
    <property type="entry name" value="Aldolase_II"/>
    <property type="match status" value="1"/>
</dbReference>
<accession>A0A2A2F2K2</accession>
<dbReference type="InterPro" id="IPR001303">
    <property type="entry name" value="Aldolase_II/adducin_N"/>
</dbReference>
<comment type="caution">
    <text evidence="4">The sequence shown here is derived from an EMBL/GenBank/DDBJ whole genome shotgun (WGS) entry which is preliminary data.</text>
</comment>
<evidence type="ECO:0000313" key="5">
    <source>
        <dbReference type="Proteomes" id="UP000218896"/>
    </source>
</evidence>
<evidence type="ECO:0000313" key="4">
    <source>
        <dbReference type="EMBL" id="PAU79841.1"/>
    </source>
</evidence>
<evidence type="ECO:0000256" key="1">
    <source>
        <dbReference type="ARBA" id="ARBA00022723"/>
    </source>
</evidence>
<dbReference type="GO" id="GO:0005829">
    <property type="term" value="C:cytosol"/>
    <property type="evidence" value="ECO:0007669"/>
    <property type="project" value="TreeGrafter"/>
</dbReference>
<dbReference type="RefSeq" id="WP_095617911.1">
    <property type="nucleotide sequence ID" value="NZ_NSKD01000005.1"/>
</dbReference>
<dbReference type="Proteomes" id="UP000218896">
    <property type="component" value="Unassembled WGS sequence"/>
</dbReference>
<dbReference type="InterPro" id="IPR050197">
    <property type="entry name" value="Aldolase_class_II_sugar_metab"/>
</dbReference>
<dbReference type="AlphaFoldDB" id="A0A2A2F2K2"/>
<dbReference type="EMBL" id="NSKD01000005">
    <property type="protein sequence ID" value="PAU79841.1"/>
    <property type="molecule type" value="Genomic_DNA"/>
</dbReference>
<dbReference type="OrthoDB" id="5500703at2"/>
<dbReference type="Gene3D" id="3.40.225.10">
    <property type="entry name" value="Class II aldolase/adducin N-terminal domain"/>
    <property type="match status" value="1"/>
</dbReference>
<dbReference type="GO" id="GO:0046872">
    <property type="term" value="F:metal ion binding"/>
    <property type="evidence" value="ECO:0007669"/>
    <property type="project" value="UniProtKB-KW"/>
</dbReference>
<gene>
    <name evidence="4" type="ORF">CK501_11610</name>
</gene>
<keyword evidence="2" id="KW-0456">Lyase</keyword>
<feature type="domain" description="Class II aldolase/adducin N-terminal" evidence="3">
    <location>
        <begin position="5"/>
        <end position="179"/>
    </location>
</feature>
<dbReference type="PANTHER" id="PTHR22789">
    <property type="entry name" value="FUCULOSE PHOSPHATE ALDOLASE"/>
    <property type="match status" value="1"/>
</dbReference>
<dbReference type="SMART" id="SM01007">
    <property type="entry name" value="Aldolase_II"/>
    <property type="match status" value="1"/>
</dbReference>
<dbReference type="PANTHER" id="PTHR22789:SF0">
    <property type="entry name" value="3-OXO-TETRONATE 4-PHOSPHATE DECARBOXYLASE-RELATED"/>
    <property type="match status" value="1"/>
</dbReference>